<dbReference type="EMBL" id="SIXI01000008">
    <property type="protein sequence ID" value="TBO27865.1"/>
    <property type="molecule type" value="Genomic_DNA"/>
</dbReference>
<gene>
    <name evidence="3 4" type="primary">fdhD</name>
    <name evidence="4" type="ORF">EYS42_15625</name>
</gene>
<proteinExistence type="inferred from homology"/>
<dbReference type="GO" id="GO:0016783">
    <property type="term" value="F:sulfurtransferase activity"/>
    <property type="evidence" value="ECO:0007669"/>
    <property type="project" value="InterPro"/>
</dbReference>
<dbReference type="GO" id="GO:0006777">
    <property type="term" value="P:Mo-molybdopterin cofactor biosynthetic process"/>
    <property type="evidence" value="ECO:0007669"/>
    <property type="project" value="UniProtKB-UniRule"/>
</dbReference>
<dbReference type="NCBIfam" id="TIGR00129">
    <property type="entry name" value="fdhD_narQ"/>
    <property type="match status" value="1"/>
</dbReference>
<dbReference type="InterPro" id="IPR016193">
    <property type="entry name" value="Cytidine_deaminase-like"/>
</dbReference>
<protein>
    <recommendedName>
        <fullName evidence="3">Sulfur carrier protein FdhD</fullName>
    </recommendedName>
</protein>
<evidence type="ECO:0000256" key="1">
    <source>
        <dbReference type="ARBA" id="ARBA00022490"/>
    </source>
</evidence>
<dbReference type="OrthoDB" id="3197277at2"/>
<dbReference type="AlphaFoldDB" id="A0A4Q9GX08"/>
<keyword evidence="5" id="KW-1185">Reference proteome</keyword>
<dbReference type="RefSeq" id="WP_130969135.1">
    <property type="nucleotide sequence ID" value="NZ_SIXI01000008.1"/>
</dbReference>
<dbReference type="InterPro" id="IPR003786">
    <property type="entry name" value="FdhD"/>
</dbReference>
<comment type="function">
    <text evidence="3">Required for formate dehydrogenase (FDH) activity. Acts as a sulfur carrier protein that transfers sulfur from IscS to the molybdenum cofactor prior to its insertion into FDH.</text>
</comment>
<dbReference type="PIRSF" id="PIRSF015626">
    <property type="entry name" value="FdhD"/>
    <property type="match status" value="1"/>
</dbReference>
<dbReference type="Gene3D" id="3.10.20.10">
    <property type="match status" value="1"/>
</dbReference>
<reference evidence="4 5" key="1">
    <citation type="submission" date="2019-02" db="EMBL/GenBank/DDBJ databases">
        <title>Aquabacterium sp. strain KMB7.</title>
        <authorList>
            <person name="Chen W.-M."/>
        </authorList>
    </citation>
    <scope>NUCLEOTIDE SEQUENCE [LARGE SCALE GENOMIC DNA]</scope>
    <source>
        <strain evidence="4 5">KMB7</strain>
    </source>
</reference>
<dbReference type="PANTHER" id="PTHR30592">
    <property type="entry name" value="FORMATE DEHYDROGENASE"/>
    <property type="match status" value="1"/>
</dbReference>
<dbReference type="SUPFAM" id="SSF53927">
    <property type="entry name" value="Cytidine deaminase-like"/>
    <property type="match status" value="1"/>
</dbReference>
<dbReference type="GO" id="GO:0005737">
    <property type="term" value="C:cytoplasm"/>
    <property type="evidence" value="ECO:0007669"/>
    <property type="project" value="UniProtKB-SubCell"/>
</dbReference>
<comment type="subcellular location">
    <subcellularLocation>
        <location evidence="3">Cytoplasm</location>
    </subcellularLocation>
</comment>
<keyword evidence="2 3" id="KW-0501">Molybdenum cofactor biosynthesis</keyword>
<comment type="caution">
    <text evidence="4">The sequence shown here is derived from an EMBL/GenBank/DDBJ whole genome shotgun (WGS) entry which is preliminary data.</text>
</comment>
<evidence type="ECO:0000256" key="3">
    <source>
        <dbReference type="HAMAP-Rule" id="MF_00187"/>
    </source>
</evidence>
<dbReference type="HAMAP" id="MF_00187">
    <property type="entry name" value="FdhD"/>
    <property type="match status" value="1"/>
</dbReference>
<sequence>MAVLAPPGLSPALVQRHTQGACQQADDWLIDEQPVALVFNGLSHVVMMATPWQLDELAVGFALSEGLIDSLDALRGVEVEAAPDGLGHSVQLEVSPRAFEQIKSRRRQLEGRSGCGLCGIDSLQAFRQAWPRAAQPNATQIIPRLNTEAVQRAVRALPDWQPLQARSGGCHAAAWCSPEGQVLWAREDVGRHNALDKLIGALALQHPQPAVPHREGFVLVSSRASYEMVSKCARAGLPALAAVSAPTALAVQLAHHSGLQLMGFCRPGSAVAYA</sequence>
<evidence type="ECO:0000313" key="4">
    <source>
        <dbReference type="EMBL" id="TBO27865.1"/>
    </source>
</evidence>
<comment type="caution">
    <text evidence="3">Lacks conserved residue(s) required for the propagation of feature annotation.</text>
</comment>
<feature type="active site" description="Cysteine persulfide intermediate" evidence="3">
    <location>
        <position position="115"/>
    </location>
</feature>
<dbReference type="PANTHER" id="PTHR30592:SF1">
    <property type="entry name" value="SULFUR CARRIER PROTEIN FDHD"/>
    <property type="match status" value="1"/>
</dbReference>
<name>A0A4Q9GX08_9BURK</name>
<comment type="similarity">
    <text evidence="3">Belongs to the FdhD family.</text>
</comment>
<evidence type="ECO:0000313" key="5">
    <source>
        <dbReference type="Proteomes" id="UP000292120"/>
    </source>
</evidence>
<evidence type="ECO:0000256" key="2">
    <source>
        <dbReference type="ARBA" id="ARBA00023150"/>
    </source>
</evidence>
<dbReference type="Proteomes" id="UP000292120">
    <property type="component" value="Unassembled WGS sequence"/>
</dbReference>
<dbReference type="Gene3D" id="3.40.140.10">
    <property type="entry name" value="Cytidine Deaminase, domain 2"/>
    <property type="match status" value="1"/>
</dbReference>
<accession>A0A4Q9GX08</accession>
<keyword evidence="1 3" id="KW-0963">Cytoplasm</keyword>
<dbReference type="GO" id="GO:0097163">
    <property type="term" value="F:sulfur carrier activity"/>
    <property type="evidence" value="ECO:0007669"/>
    <property type="project" value="UniProtKB-UniRule"/>
</dbReference>
<dbReference type="Pfam" id="PF02634">
    <property type="entry name" value="FdhD-NarQ"/>
    <property type="match status" value="1"/>
</dbReference>
<organism evidence="4 5">
    <name type="scientific">Aquabacterium lacunae</name>
    <dbReference type="NCBI Taxonomy" id="2528630"/>
    <lineage>
        <taxon>Bacteria</taxon>
        <taxon>Pseudomonadati</taxon>
        <taxon>Pseudomonadota</taxon>
        <taxon>Betaproteobacteria</taxon>
        <taxon>Burkholderiales</taxon>
        <taxon>Aquabacterium</taxon>
    </lineage>
</organism>
<keyword evidence="4" id="KW-0808">Transferase</keyword>